<proteinExistence type="predicted"/>
<evidence type="ECO:0000313" key="3">
    <source>
        <dbReference type="RefSeq" id="XP_017893147.2"/>
    </source>
</evidence>
<accession>A0AAJ7JHP4</accession>
<dbReference type="Proteomes" id="UP000694925">
    <property type="component" value="Unplaced"/>
</dbReference>
<evidence type="ECO:0000259" key="1">
    <source>
        <dbReference type="Pfam" id="PF21149"/>
    </source>
</evidence>
<dbReference type="RefSeq" id="XP_017893147.2">
    <property type="nucleotide sequence ID" value="XM_018037658.2"/>
</dbReference>
<protein>
    <submittedName>
        <fullName evidence="3">Fatty acid synthase-like</fullName>
    </submittedName>
</protein>
<feature type="non-terminal residue" evidence="3">
    <location>
        <position position="118"/>
    </location>
</feature>
<dbReference type="InterPro" id="IPR049391">
    <property type="entry name" value="FAS_pseudo-KR"/>
</dbReference>
<feature type="non-terminal residue" evidence="3">
    <location>
        <position position="1"/>
    </location>
</feature>
<sequence length="118" mass="13524">LKSCGLNIVLEKSLNKQTLLLLKKEEKPPQKTEVVHVNNNEFSWIEKVKMIMKNEKDKKTNETTRLVLVAEGDMENGLLGMVKCLRREPNGEIVKAVIIQDKNAPKFSLNDPFYSEQL</sequence>
<keyword evidence="2" id="KW-1185">Reference proteome</keyword>
<organism evidence="2 3">
    <name type="scientific">Ceratina calcarata</name>
    <dbReference type="NCBI Taxonomy" id="156304"/>
    <lineage>
        <taxon>Eukaryota</taxon>
        <taxon>Metazoa</taxon>
        <taxon>Ecdysozoa</taxon>
        <taxon>Arthropoda</taxon>
        <taxon>Hexapoda</taxon>
        <taxon>Insecta</taxon>
        <taxon>Pterygota</taxon>
        <taxon>Neoptera</taxon>
        <taxon>Endopterygota</taxon>
        <taxon>Hymenoptera</taxon>
        <taxon>Apocrita</taxon>
        <taxon>Aculeata</taxon>
        <taxon>Apoidea</taxon>
        <taxon>Anthophila</taxon>
        <taxon>Apidae</taxon>
        <taxon>Ceratina</taxon>
        <taxon>Zadontomerus</taxon>
    </lineage>
</organism>
<dbReference type="Gene3D" id="3.40.50.720">
    <property type="entry name" value="NAD(P)-binding Rossmann-like Domain"/>
    <property type="match status" value="1"/>
</dbReference>
<reference evidence="3" key="1">
    <citation type="submission" date="2025-08" db="UniProtKB">
        <authorList>
            <consortium name="RefSeq"/>
        </authorList>
    </citation>
    <scope>IDENTIFICATION</scope>
    <source>
        <tissue evidence="3">Whole body</tissue>
    </source>
</reference>
<name>A0AAJ7JHP4_9HYME</name>
<dbReference type="Pfam" id="PF21149">
    <property type="entry name" value="FAS_pseudo-KR"/>
    <property type="match status" value="1"/>
</dbReference>
<evidence type="ECO:0000313" key="2">
    <source>
        <dbReference type="Proteomes" id="UP000694925"/>
    </source>
</evidence>
<gene>
    <name evidence="3" type="primary">LOC108632830</name>
</gene>
<dbReference type="AlphaFoldDB" id="A0AAJ7JHP4"/>
<dbReference type="GeneID" id="108632830"/>
<dbReference type="KEGG" id="ccal:108632830"/>
<feature type="domain" description="Fatty acid synthase pseudo-KR" evidence="1">
    <location>
        <begin position="41"/>
        <end position="118"/>
    </location>
</feature>